<feature type="region of interest" description="Disordered" evidence="8">
    <location>
        <begin position="1"/>
        <end position="24"/>
    </location>
</feature>
<gene>
    <name evidence="10" type="ORF">CAUJ_LOCUS14521</name>
</gene>
<proteinExistence type="inferred from homology"/>
<evidence type="ECO:0000313" key="11">
    <source>
        <dbReference type="Proteomes" id="UP000835052"/>
    </source>
</evidence>
<dbReference type="PROSITE" id="PS50174">
    <property type="entry name" value="G_PATCH"/>
    <property type="match status" value="1"/>
</dbReference>
<dbReference type="InterPro" id="IPR045211">
    <property type="entry name" value="TFP11/STIP/Ntr1"/>
</dbReference>
<dbReference type="InterPro" id="IPR000467">
    <property type="entry name" value="G_patch_dom"/>
</dbReference>
<comment type="caution">
    <text evidence="10">The sequence shown here is derived from an EMBL/GenBank/DDBJ whole genome shotgun (WGS) entry which is preliminary data.</text>
</comment>
<evidence type="ECO:0000256" key="6">
    <source>
        <dbReference type="ARBA" id="ARBA00023242"/>
    </source>
</evidence>
<dbReference type="EMBL" id="CAJGYM010000132">
    <property type="protein sequence ID" value="CAD6198615.1"/>
    <property type="molecule type" value="Genomic_DNA"/>
</dbReference>
<evidence type="ECO:0000256" key="5">
    <source>
        <dbReference type="ARBA" id="ARBA00023187"/>
    </source>
</evidence>
<dbReference type="GO" id="GO:0071008">
    <property type="term" value="C:U2-type post-mRNA release spliceosomal complex"/>
    <property type="evidence" value="ECO:0007669"/>
    <property type="project" value="TreeGrafter"/>
</dbReference>
<keyword evidence="11" id="KW-1185">Reference proteome</keyword>
<dbReference type="InterPro" id="IPR022783">
    <property type="entry name" value="GCFC_dom"/>
</dbReference>
<dbReference type="InterPro" id="IPR024933">
    <property type="entry name" value="TFP11"/>
</dbReference>
<keyword evidence="4 7" id="KW-0747">Spliceosome</keyword>
<dbReference type="PANTHER" id="PTHR23329">
    <property type="entry name" value="TUFTELIN-INTERACTING PROTEIN 11-RELATED"/>
    <property type="match status" value="1"/>
</dbReference>
<evidence type="ECO:0000259" key="9">
    <source>
        <dbReference type="PROSITE" id="PS50174"/>
    </source>
</evidence>
<keyword evidence="3 7" id="KW-0507">mRNA processing</keyword>
<dbReference type="Pfam" id="PF12457">
    <property type="entry name" value="TIP_N"/>
    <property type="match status" value="1"/>
</dbReference>
<evidence type="ECO:0000256" key="7">
    <source>
        <dbReference type="PIRNR" id="PIRNR017706"/>
    </source>
</evidence>
<dbReference type="InterPro" id="IPR022159">
    <property type="entry name" value="STIP/TFIP11_N"/>
</dbReference>
<feature type="region of interest" description="Disordered" evidence="8">
    <location>
        <begin position="158"/>
        <end position="197"/>
    </location>
</feature>
<keyword evidence="5 7" id="KW-0508">mRNA splicing</keyword>
<dbReference type="SMART" id="SM00443">
    <property type="entry name" value="G_patch"/>
    <property type="match status" value="1"/>
</dbReference>
<evidence type="ECO:0000256" key="1">
    <source>
        <dbReference type="ARBA" id="ARBA00004123"/>
    </source>
</evidence>
<dbReference type="AlphaFoldDB" id="A0A8S1HUQ1"/>
<comment type="similarity">
    <text evidence="2 7">Belongs to the TFP11/STIP family.</text>
</comment>
<dbReference type="PIRSF" id="PIRSF017706">
    <property type="entry name" value="TFIP11"/>
    <property type="match status" value="1"/>
</dbReference>
<protein>
    <recommendedName>
        <fullName evidence="7">Septin and tuftelin-interacting protein 1 homolog</fullName>
    </recommendedName>
</protein>
<evidence type="ECO:0000256" key="8">
    <source>
        <dbReference type="SAM" id="MobiDB-lite"/>
    </source>
</evidence>
<accession>A0A8S1HUQ1</accession>
<dbReference type="GO" id="GO:0000390">
    <property type="term" value="P:spliceosomal complex disassembly"/>
    <property type="evidence" value="ECO:0007669"/>
    <property type="project" value="InterPro"/>
</dbReference>
<evidence type="ECO:0000256" key="4">
    <source>
        <dbReference type="ARBA" id="ARBA00022728"/>
    </source>
</evidence>
<dbReference type="Proteomes" id="UP000835052">
    <property type="component" value="Unassembled WGS sequence"/>
</dbReference>
<dbReference type="PANTHER" id="PTHR23329:SF1">
    <property type="entry name" value="TUFTELIN-INTERACTING PROTEIN 11"/>
    <property type="match status" value="1"/>
</dbReference>
<dbReference type="GO" id="GO:0003676">
    <property type="term" value="F:nucleic acid binding"/>
    <property type="evidence" value="ECO:0007669"/>
    <property type="project" value="InterPro"/>
</dbReference>
<reference evidence="10" key="1">
    <citation type="submission" date="2020-10" db="EMBL/GenBank/DDBJ databases">
        <authorList>
            <person name="Kikuchi T."/>
        </authorList>
    </citation>
    <scope>NUCLEOTIDE SEQUENCE</scope>
    <source>
        <strain evidence="10">NKZ352</strain>
    </source>
</reference>
<comment type="function">
    <text evidence="7">May be involved in pre-mRNA splicing.</text>
</comment>
<evidence type="ECO:0000256" key="2">
    <source>
        <dbReference type="ARBA" id="ARBA00010900"/>
    </source>
</evidence>
<dbReference type="Pfam" id="PF07842">
    <property type="entry name" value="GCFC"/>
    <property type="match status" value="1"/>
</dbReference>
<name>A0A8S1HUQ1_9PELO</name>
<evidence type="ECO:0000256" key="3">
    <source>
        <dbReference type="ARBA" id="ARBA00022664"/>
    </source>
</evidence>
<dbReference type="Pfam" id="PF01585">
    <property type="entry name" value="G-patch"/>
    <property type="match status" value="1"/>
</dbReference>
<organism evidence="10 11">
    <name type="scientific">Caenorhabditis auriculariae</name>
    <dbReference type="NCBI Taxonomy" id="2777116"/>
    <lineage>
        <taxon>Eukaryota</taxon>
        <taxon>Metazoa</taxon>
        <taxon>Ecdysozoa</taxon>
        <taxon>Nematoda</taxon>
        <taxon>Chromadorea</taxon>
        <taxon>Rhabditida</taxon>
        <taxon>Rhabditina</taxon>
        <taxon>Rhabditomorpha</taxon>
        <taxon>Rhabditoidea</taxon>
        <taxon>Rhabditidae</taxon>
        <taxon>Peloderinae</taxon>
        <taxon>Caenorhabditis</taxon>
    </lineage>
</organism>
<feature type="domain" description="G-patch" evidence="9">
    <location>
        <begin position="111"/>
        <end position="157"/>
    </location>
</feature>
<comment type="subcellular location">
    <subcellularLocation>
        <location evidence="1 7">Nucleus</location>
    </subcellularLocation>
</comment>
<dbReference type="OrthoDB" id="4822at2759"/>
<sequence>MAFGQKDDSDEEDDGRPSFGKRKKNNYTTAVNFVSGGIQKDSSIKIDKDDPESLKAGTFSSNIEYEEVNFSKKSKKKPKEMGAQVFAGMRSSSSSGAMDTNTFGGWLKHGKGSVVSKMMEAMGYKPGQGLGATGQGIVEPVTAAVRKGRGAIGAYGKEATGPKFGESAADAQKRLAEGKSGPGDDEESSKYISLPKGGWKKTQSVKTRYRTLEDVLEEGTTAASNIARTSASHSNIKVIDMTGPQQRVYTGYDSFSMKTKAEYVDTGDRDTFDVPELMHNINLLIDLTEESIRRNDHQLRSIKDQSTALEYDMKKLNEVLEGEELEEKRLKEVYFLIESFSAQSSSGARTMVEYQELFLKLRAQFPTEYRLYNLESIAIPYVLPMLLQYFSKWRPLDPDHVIYGIELMREWREILVDSDSKTTFGMNKGRNDEIAAYDRLLWEGWLPSLRRAALDWDPRDQMEDMLNLIETWIPVLPAWIKENILEQVIVPRIGERVNEWDPTKDTVPIHSWLVPWLHVLGDRIQGVMPPIRQKLSKALKLWDPKDRSAIAILRPWKEVWAPGTLTAFLANNIVPKLARALEDMELDPRINPQYEEWAAVMDWLELIHPEAIVGVVIKCFFPRFHETLCIWLDSPGANVAEVKMWFREWQMRIPADISQFPVIKESLRRSLIAIGQSLEGVRVSNQPQMPMQPINSMSAPLAPPIHQPSTQQLSLKDAIEMTAARHGFTYHPQKDRFKDGRQVFWFGAVSIFIDRGMVYVMDPIEFIWRPTGLDELIRLGQGVNV</sequence>
<evidence type="ECO:0000313" key="10">
    <source>
        <dbReference type="EMBL" id="CAD6198615.1"/>
    </source>
</evidence>
<keyword evidence="6 7" id="KW-0539">Nucleus</keyword>